<dbReference type="Pfam" id="PF14559">
    <property type="entry name" value="TPR_19"/>
    <property type="match status" value="1"/>
</dbReference>
<dbReference type="Proteomes" id="UP000663637">
    <property type="component" value="Chromosome"/>
</dbReference>
<dbReference type="InterPro" id="IPR011990">
    <property type="entry name" value="TPR-like_helical_dom_sf"/>
</dbReference>
<organism evidence="1 2">
    <name type="scientific">Tsuneonella flava</name>
    <dbReference type="NCBI Taxonomy" id="2055955"/>
    <lineage>
        <taxon>Bacteria</taxon>
        <taxon>Pseudomonadati</taxon>
        <taxon>Pseudomonadota</taxon>
        <taxon>Alphaproteobacteria</taxon>
        <taxon>Sphingomonadales</taxon>
        <taxon>Erythrobacteraceae</taxon>
        <taxon>Tsuneonella</taxon>
    </lineage>
</organism>
<sequence>MKCDCRIFALLIGILSAPLAGQEPDTSRAERLNTAAEARDEGNFERARQILLPMLAASPDDPDLLRRLAMVEAGAGQLDLALDRIDEATRLAPDDLDVALARAYILYWRGDISAAQRATAAIAARNPDYPELDRLTALLTQQEAAEGFRMRAISVSAGISDIKTAAGFSQTWNTQSLAAALDISRGDTITFGVMREERAAIDTRISVRTDHQIADGVVYVAATAVPSPDFLERWSVGAGGELRVSDGVAVLADVRVADYDTGTIAALQPGLSIALDRDFTLSGRAINIFGGDDGYRLGGSVRLDYGRERDTSIFLIAASYPEAEADGLRQLRSLAAGVRLPVSDTLVLSGAGSYENRANSYRRYAGMLTLTYRFKPQ</sequence>
<gene>
    <name evidence="1" type="primary">yaiO</name>
    <name evidence="1" type="ORF">IDJ81_14025</name>
</gene>
<evidence type="ECO:0000313" key="2">
    <source>
        <dbReference type="Proteomes" id="UP000663637"/>
    </source>
</evidence>
<dbReference type="InterPro" id="IPR030887">
    <property type="entry name" value="Beta-barrel_YaiO"/>
</dbReference>
<keyword evidence="2" id="KW-1185">Reference proteome</keyword>
<protein>
    <submittedName>
        <fullName evidence="1">YaiO family outer membrane beta-barrel protein</fullName>
    </submittedName>
</protein>
<dbReference type="Gene3D" id="1.25.40.10">
    <property type="entry name" value="Tetratricopeptide repeat domain"/>
    <property type="match status" value="1"/>
</dbReference>
<dbReference type="SUPFAM" id="SSF48452">
    <property type="entry name" value="TPR-like"/>
    <property type="match status" value="1"/>
</dbReference>
<proteinExistence type="predicted"/>
<evidence type="ECO:0000313" key="1">
    <source>
        <dbReference type="EMBL" id="QSB44403.1"/>
    </source>
</evidence>
<reference evidence="1 2" key="1">
    <citation type="submission" date="2020-09" db="EMBL/GenBank/DDBJ databases">
        <title>Complete genome sequence of altererythrobacter flavus SS-21NJ, isolated from Dongying oil sludge in Shandong province.</title>
        <authorList>
            <person name="Sun S."/>
            <person name="Zhang Z."/>
        </authorList>
    </citation>
    <scope>NUCLEOTIDE SEQUENCE [LARGE SCALE GENOMIC DNA]</scope>
    <source>
        <strain evidence="1 2">SS-21NJ</strain>
    </source>
</reference>
<dbReference type="NCBIfam" id="TIGR04390">
    <property type="entry name" value="OMP_YaiO_dom"/>
    <property type="match status" value="1"/>
</dbReference>
<dbReference type="EMBL" id="CP061510">
    <property type="protein sequence ID" value="QSB44403.1"/>
    <property type="molecule type" value="Genomic_DNA"/>
</dbReference>
<accession>A0ABX7K987</accession>
<dbReference type="RefSeq" id="WP_102153292.1">
    <property type="nucleotide sequence ID" value="NZ_CP061510.1"/>
</dbReference>
<name>A0ABX7K987_9SPHN</name>